<dbReference type="Proteomes" id="UP000706124">
    <property type="component" value="Unassembled WGS sequence"/>
</dbReference>
<feature type="region of interest" description="Disordered" evidence="2">
    <location>
        <begin position="234"/>
        <end position="269"/>
    </location>
</feature>
<proteinExistence type="inferred from homology"/>
<dbReference type="OrthoDB" id="445341at2759"/>
<feature type="region of interest" description="Disordered" evidence="2">
    <location>
        <begin position="285"/>
        <end position="400"/>
    </location>
</feature>
<dbReference type="InterPro" id="IPR027450">
    <property type="entry name" value="AlkB-like"/>
</dbReference>
<evidence type="ECO:0000256" key="1">
    <source>
        <dbReference type="ARBA" id="ARBA00006336"/>
    </source>
</evidence>
<keyword evidence="5" id="KW-1185">Reference proteome</keyword>
<comment type="caution">
    <text evidence="4">The sequence shown here is derived from an EMBL/GenBank/DDBJ whole genome shotgun (WGS) entry which is preliminary data.</text>
</comment>
<dbReference type="Gene3D" id="3.40.50.850">
    <property type="entry name" value="Isochorismatase-like"/>
    <property type="match status" value="1"/>
</dbReference>
<organism evidence="4 5">
    <name type="scientific">Claviceps pazoutovae</name>
    <dbReference type="NCBI Taxonomy" id="1649127"/>
    <lineage>
        <taxon>Eukaryota</taxon>
        <taxon>Fungi</taxon>
        <taxon>Dikarya</taxon>
        <taxon>Ascomycota</taxon>
        <taxon>Pezizomycotina</taxon>
        <taxon>Sordariomycetes</taxon>
        <taxon>Hypocreomycetidae</taxon>
        <taxon>Hypocreales</taxon>
        <taxon>Clavicipitaceae</taxon>
        <taxon>Claviceps</taxon>
    </lineage>
</organism>
<feature type="compositionally biased region" description="Basic and acidic residues" evidence="2">
    <location>
        <begin position="304"/>
        <end position="327"/>
    </location>
</feature>
<accession>A0A9P7ME91</accession>
<dbReference type="SUPFAM" id="SSF51197">
    <property type="entry name" value="Clavaminate synthase-like"/>
    <property type="match status" value="1"/>
</dbReference>
<comment type="similarity">
    <text evidence="1">Belongs to the isochorismatase family.</text>
</comment>
<evidence type="ECO:0000259" key="3">
    <source>
        <dbReference type="PROSITE" id="PS51471"/>
    </source>
</evidence>
<feature type="domain" description="Fe2OG dioxygenase" evidence="3">
    <location>
        <begin position="485"/>
        <end position="609"/>
    </location>
</feature>
<dbReference type="Pfam" id="PF00857">
    <property type="entry name" value="Isochorismatase"/>
    <property type="match status" value="1"/>
</dbReference>
<dbReference type="PROSITE" id="PS51471">
    <property type="entry name" value="FE2OG_OXY"/>
    <property type="match status" value="1"/>
</dbReference>
<name>A0A9P7ME91_9HYPO</name>
<dbReference type="AlphaFoldDB" id="A0A9P7ME91"/>
<evidence type="ECO:0000256" key="2">
    <source>
        <dbReference type="SAM" id="MobiDB-lite"/>
    </source>
</evidence>
<dbReference type="PANTHER" id="PTHR31212:SF5">
    <property type="entry name" value="ISOCHORISMATASE FAMILY PROTEIN FAMILY (AFU_ORTHOLOGUE AFUA_3G14500)"/>
    <property type="match status" value="1"/>
</dbReference>
<protein>
    <recommendedName>
        <fullName evidence="3">Fe2OG dioxygenase domain-containing protein</fullName>
    </recommendedName>
</protein>
<dbReference type="GO" id="GO:0006307">
    <property type="term" value="P:DNA alkylation repair"/>
    <property type="evidence" value="ECO:0007669"/>
    <property type="project" value="InterPro"/>
</dbReference>
<dbReference type="InterPro" id="IPR057088">
    <property type="entry name" value="GLRG_09195_Thiored"/>
</dbReference>
<dbReference type="EMBL" id="SRPO01000109">
    <property type="protein sequence ID" value="KAG5940707.1"/>
    <property type="molecule type" value="Genomic_DNA"/>
</dbReference>
<dbReference type="SUPFAM" id="SSF47616">
    <property type="entry name" value="GST C-terminal domain-like"/>
    <property type="match status" value="1"/>
</dbReference>
<feature type="compositionally biased region" description="Basic and acidic residues" evidence="2">
    <location>
        <begin position="354"/>
        <end position="368"/>
    </location>
</feature>
<feature type="compositionally biased region" description="Polar residues" evidence="2">
    <location>
        <begin position="290"/>
        <end position="300"/>
    </location>
</feature>
<evidence type="ECO:0000313" key="5">
    <source>
        <dbReference type="Proteomes" id="UP000706124"/>
    </source>
</evidence>
<dbReference type="InterPro" id="IPR037151">
    <property type="entry name" value="AlkB-like_sf"/>
</dbReference>
<dbReference type="InterPro" id="IPR000868">
    <property type="entry name" value="Isochorismatase-like_dom"/>
</dbReference>
<dbReference type="InterPro" id="IPR005123">
    <property type="entry name" value="Oxoglu/Fe-dep_dioxygenase_dom"/>
</dbReference>
<dbReference type="Gene3D" id="2.60.120.590">
    <property type="entry name" value="Alpha-ketoglutarate-dependent dioxygenase AlkB-like"/>
    <property type="match status" value="1"/>
</dbReference>
<evidence type="ECO:0000313" key="4">
    <source>
        <dbReference type="EMBL" id="KAG5940707.1"/>
    </source>
</evidence>
<sequence length="871" mass="96022">MFAFDQALLPQLNTRKALILVDFQNDFIESDGAFPATDPEGLVDRTARLISDFRGKGDVVWVQSQFDSPVPADTDTIIVSDTAPITRHQSNRWQAMAPIDPEEPPDEEAFLSQEEATCVRAGSWGVKMISAMEDVMQKRDTVITKNSYSGFNSTSLLRYLRAKMVMEVFICGSMANVGVYATALDAAGHGMSITIVEDCCGYRSEQRQLATMRNLIELTGCEIASAEEIMENLQSSAAVTPPQPPRLAAPLTSPSGNLSTSGQRKEVSDNVANILNSLARLRLDSKRSESATGDDNQASLTGPHESRVADQHGSNEEANKSMKDAAHQKQTSKVAHVQNDDDGAAVLTGNRKFQRNDDDVDETQHSHDTTGTSRRSQKRVGGSSKRDEDTLQKGLGEGDTSVIDNLLPLEVEKSAFEKLSNEVQWQRMMHLGGEVPRLVAVQGEVSQDGSRPVYRHPSDESLPLLPFSPTVLTIKAETEKHLGHAINHVLIQFYRGGNDYISEHSDKTIDVVKGSYIANVSIGAERTMVFRTKRQINDPSLGDASPPCDVKRHVQRARLPHNSLCRVSLKTNMKWLHSIRQDKRAERDKTPAEMVQGGSRISLTFRHIGTFLDKDEQMIWGQGATGKTRDAARPVINGQSPQAIEMLKAFGAENNSSVFDWEAYYGKGFDVLHMKSSPRFFASADTVANMRVWLMLADLGVNYAKGSIAPSDDGKAMSDGPVADFPIRFVDNDEKQSTVDGDVAILLYLNDIYGQASDAQAIKNTSGVATRYSRLQRALTLGSLWKHQGQSTQLTGKLRSELAIWDGYVAEAEWMSNASAPSIVDYAVWPVLYAVVQKCGCESLAEWKNLHEYYRRVAERESTKKVLGQTG</sequence>
<feature type="compositionally biased region" description="Polar residues" evidence="2">
    <location>
        <begin position="252"/>
        <end position="262"/>
    </location>
</feature>
<dbReference type="PANTHER" id="PTHR31212">
    <property type="entry name" value="ALPHA-KETOGLUTARATE-DEPENDENT DIOXYGENASE ALKB HOMOLOG 3"/>
    <property type="match status" value="1"/>
</dbReference>
<dbReference type="SUPFAM" id="SSF52499">
    <property type="entry name" value="Isochorismatase-like hydrolases"/>
    <property type="match status" value="1"/>
</dbReference>
<dbReference type="Pfam" id="PF24470">
    <property type="entry name" value="Thiored_Isochorism"/>
    <property type="match status" value="1"/>
</dbReference>
<gene>
    <name evidence="4" type="ORF">E4U60_000352</name>
</gene>
<dbReference type="InterPro" id="IPR032854">
    <property type="entry name" value="ALKBH3"/>
</dbReference>
<dbReference type="InterPro" id="IPR036282">
    <property type="entry name" value="Glutathione-S-Trfase_C_sf"/>
</dbReference>
<reference evidence="4 5" key="1">
    <citation type="journal article" date="2020" name="bioRxiv">
        <title>Whole genome comparisons of ergot fungi reveals the divergence and evolution of species within the genus Claviceps are the result of varying mechanisms driving genome evolution and host range expansion.</title>
        <authorList>
            <person name="Wyka S.A."/>
            <person name="Mondo S.J."/>
            <person name="Liu M."/>
            <person name="Dettman J."/>
            <person name="Nalam V."/>
            <person name="Broders K.D."/>
        </authorList>
    </citation>
    <scope>NUCLEOTIDE SEQUENCE [LARGE SCALE GENOMIC DNA]</scope>
    <source>
        <strain evidence="4 5">CCC 1485</strain>
    </source>
</reference>
<dbReference type="GO" id="GO:0051213">
    <property type="term" value="F:dioxygenase activity"/>
    <property type="evidence" value="ECO:0007669"/>
    <property type="project" value="InterPro"/>
</dbReference>
<dbReference type="Gene3D" id="1.20.1050.10">
    <property type="match status" value="1"/>
</dbReference>
<dbReference type="InterPro" id="IPR036380">
    <property type="entry name" value="Isochorismatase-like_sf"/>
</dbReference>
<dbReference type="Pfam" id="PF13532">
    <property type="entry name" value="2OG-FeII_Oxy_2"/>
    <property type="match status" value="1"/>
</dbReference>
<dbReference type="CDD" id="cd00431">
    <property type="entry name" value="cysteine_hydrolases"/>
    <property type="match status" value="1"/>
</dbReference>